<keyword evidence="1" id="KW-0472">Membrane</keyword>
<keyword evidence="1" id="KW-0812">Transmembrane</keyword>
<dbReference type="RefSeq" id="WP_318044839.1">
    <property type="nucleotide sequence ID" value="NZ_JAWPFG010000001.1"/>
</dbReference>
<accession>A0AAJ2P929</accession>
<name>A0AAJ2P929_9BACT</name>
<evidence type="ECO:0000313" key="2">
    <source>
        <dbReference type="EMBL" id="MDW2906076.1"/>
    </source>
</evidence>
<gene>
    <name evidence="2" type="ORF">R7U65_00425</name>
</gene>
<comment type="caution">
    <text evidence="2">The sequence shown here is derived from an EMBL/GenBank/DDBJ whole genome shotgun (WGS) entry which is preliminary data.</text>
</comment>
<organism evidence="2 3">
    <name type="scientific">Mesomycoplasma ovipneumoniae</name>
    <dbReference type="NCBI Taxonomy" id="29562"/>
    <lineage>
        <taxon>Bacteria</taxon>
        <taxon>Bacillati</taxon>
        <taxon>Mycoplasmatota</taxon>
        <taxon>Mycoplasmoidales</taxon>
        <taxon>Metamycoplasmataceae</taxon>
        <taxon>Mesomycoplasma</taxon>
    </lineage>
</organism>
<evidence type="ECO:0000256" key="1">
    <source>
        <dbReference type="SAM" id="Phobius"/>
    </source>
</evidence>
<dbReference type="Proteomes" id="UP001282363">
    <property type="component" value="Unassembled WGS sequence"/>
</dbReference>
<sequence>MKNLELINLLSLGNVVVAQPYENADIKLKNLISKLEANVLDKIQDEHTKNLLITEFGNSLDSLDSFTYKQFNYIFRGKVFNNQDQKNKTFQKLRSTSEIYKKFQELKKTNSRRRAKRSLFSEYQRLTVEDWIDRIQRAIDLNNAWSIEKNNNAVAWGAGAAGTFAGTAFSVGAALLSGPIGWLVGGIAVAVGVVGAASAGTQLGYSIKSDSKSYNYWDVAQKMTKELDSLKLVFRLIKTSNNTALENELKEKIRKIIDNINNLNNLNNKNKLLGSGNIINFEDFDIEEILAWGY</sequence>
<dbReference type="AlphaFoldDB" id="A0AAJ2P929"/>
<feature type="transmembrane region" description="Helical" evidence="1">
    <location>
        <begin position="153"/>
        <end position="176"/>
    </location>
</feature>
<feature type="transmembrane region" description="Helical" evidence="1">
    <location>
        <begin position="182"/>
        <end position="205"/>
    </location>
</feature>
<protein>
    <submittedName>
        <fullName evidence="2">Uncharacterized protein</fullName>
    </submittedName>
</protein>
<dbReference type="EMBL" id="JAWPFH010000001">
    <property type="protein sequence ID" value="MDW2906076.1"/>
    <property type="molecule type" value="Genomic_DNA"/>
</dbReference>
<proteinExistence type="predicted"/>
<reference evidence="2" key="1">
    <citation type="submission" date="2023-10" db="EMBL/GenBank/DDBJ databases">
        <title>Genome sequences of Mycoplasma ovipneumoniae isolated from goats.</title>
        <authorList>
            <person name="Spergser J."/>
        </authorList>
    </citation>
    <scope>NUCLEOTIDE SEQUENCE</scope>
    <source>
        <strain evidence="2">GL19</strain>
    </source>
</reference>
<keyword evidence="1" id="KW-1133">Transmembrane helix</keyword>
<evidence type="ECO:0000313" key="3">
    <source>
        <dbReference type="Proteomes" id="UP001282363"/>
    </source>
</evidence>